<evidence type="ECO:0000313" key="1">
    <source>
        <dbReference type="EMBL" id="VAW59576.1"/>
    </source>
</evidence>
<sequence length="67" mass="7451">MKIQDIRVIAKDKGIKASSMNKAQLIQTIQNIEGNFSCFSSAINGECDQSGCLWRDDCFLTAKKLHS</sequence>
<protein>
    <recommendedName>
        <fullName evidence="2">SAP domain-containing protein</fullName>
    </recommendedName>
</protein>
<evidence type="ECO:0008006" key="2">
    <source>
        <dbReference type="Google" id="ProtNLM"/>
    </source>
</evidence>
<name>A0A3B0XTB4_9ZZZZ</name>
<accession>A0A3B0XTB4</accession>
<gene>
    <name evidence="1" type="ORF">MNBD_GAMMA11-2039</name>
</gene>
<organism evidence="1">
    <name type="scientific">hydrothermal vent metagenome</name>
    <dbReference type="NCBI Taxonomy" id="652676"/>
    <lineage>
        <taxon>unclassified sequences</taxon>
        <taxon>metagenomes</taxon>
        <taxon>ecological metagenomes</taxon>
    </lineage>
</organism>
<dbReference type="AlphaFoldDB" id="A0A3B0XTB4"/>
<proteinExistence type="predicted"/>
<reference evidence="1" key="1">
    <citation type="submission" date="2018-06" db="EMBL/GenBank/DDBJ databases">
        <authorList>
            <person name="Zhirakovskaya E."/>
        </authorList>
    </citation>
    <scope>NUCLEOTIDE SEQUENCE</scope>
</reference>
<dbReference type="EMBL" id="UOFG01000088">
    <property type="protein sequence ID" value="VAW59576.1"/>
    <property type="molecule type" value="Genomic_DNA"/>
</dbReference>